<proteinExistence type="predicted"/>
<dbReference type="Proteomes" id="UP000198211">
    <property type="component" value="Unassembled WGS sequence"/>
</dbReference>
<accession>A0A225V2R0</accession>
<feature type="non-terminal residue" evidence="1">
    <location>
        <position position="1"/>
    </location>
</feature>
<evidence type="ECO:0000313" key="1">
    <source>
        <dbReference type="EMBL" id="OWY99554.1"/>
    </source>
</evidence>
<protein>
    <recommendedName>
        <fullName evidence="3">RxLR effector protein</fullName>
    </recommendedName>
</protein>
<dbReference type="OrthoDB" id="145880at2759"/>
<reference evidence="2" key="1">
    <citation type="submission" date="2017-03" db="EMBL/GenBank/DDBJ databases">
        <title>Phytopthora megakarya and P. palmivora, two closely related causual agents of cacao black pod achieved similar genome size and gene model numbers by different mechanisms.</title>
        <authorList>
            <person name="Ali S."/>
            <person name="Shao J."/>
            <person name="Larry D.J."/>
            <person name="Kronmiller B."/>
            <person name="Shen D."/>
            <person name="Strem M.D."/>
            <person name="Melnick R.L."/>
            <person name="Guiltinan M.J."/>
            <person name="Tyler B.M."/>
            <person name="Meinhardt L.W."/>
            <person name="Bailey B.A."/>
        </authorList>
    </citation>
    <scope>NUCLEOTIDE SEQUENCE [LARGE SCALE GENOMIC DNA]</scope>
    <source>
        <strain evidence="2">zdho120</strain>
    </source>
</reference>
<name>A0A225V2R0_9STRA</name>
<dbReference type="AlphaFoldDB" id="A0A225V2R0"/>
<evidence type="ECO:0000313" key="2">
    <source>
        <dbReference type="Proteomes" id="UP000198211"/>
    </source>
</evidence>
<organism evidence="1 2">
    <name type="scientific">Phytophthora megakarya</name>
    <dbReference type="NCBI Taxonomy" id="4795"/>
    <lineage>
        <taxon>Eukaryota</taxon>
        <taxon>Sar</taxon>
        <taxon>Stramenopiles</taxon>
        <taxon>Oomycota</taxon>
        <taxon>Peronosporomycetes</taxon>
        <taxon>Peronosporales</taxon>
        <taxon>Peronosporaceae</taxon>
        <taxon>Phytophthora</taxon>
    </lineage>
</organism>
<dbReference type="EMBL" id="NBNE01008371">
    <property type="protein sequence ID" value="OWY99554.1"/>
    <property type="molecule type" value="Genomic_DNA"/>
</dbReference>
<keyword evidence="2" id="KW-1185">Reference proteome</keyword>
<gene>
    <name evidence="1" type="ORF">PHMEG_00029425</name>
</gene>
<evidence type="ECO:0008006" key="3">
    <source>
        <dbReference type="Google" id="ProtNLM"/>
    </source>
</evidence>
<sequence>DDWKKFDYSADDVFQLLRLDNGLDGILSNPSWEIWLRYVDNLNLQNSPVLNILRVHYDDDNLFRMLSESMKMPSVSHSATILESQLKQAIRSGTKVSTPELEQMKIWKHQGLLTDDFNKALHLHDYDDFYDVLMSPKWNAWIRYVDDVAPNADKGVATLKALLRRFGVNHVAEGIAASTSSERPLTREVGQYLEVLLFNKWAAGAVDPEKVRRIAVVYGNPSSPEFRAFVARYTARLKKAK</sequence>
<comment type="caution">
    <text evidence="1">The sequence shown here is derived from an EMBL/GenBank/DDBJ whole genome shotgun (WGS) entry which is preliminary data.</text>
</comment>